<evidence type="ECO:0000256" key="10">
    <source>
        <dbReference type="RuleBase" id="RU000461"/>
    </source>
</evidence>
<dbReference type="FunFam" id="1.10.630.10:FF:000018">
    <property type="entry name" value="Cytochrome P450 monooxygenase"/>
    <property type="match status" value="1"/>
</dbReference>
<dbReference type="InterPro" id="IPR017972">
    <property type="entry name" value="Cyt_P450_CS"/>
</dbReference>
<accession>A0A1H7ATW3</accession>
<organism evidence="11 12">
    <name type="scientific">Micromonospora phaseoli</name>
    <dbReference type="NCBI Taxonomy" id="1144548"/>
    <lineage>
        <taxon>Bacteria</taxon>
        <taxon>Bacillati</taxon>
        <taxon>Actinomycetota</taxon>
        <taxon>Actinomycetes</taxon>
        <taxon>Micromonosporales</taxon>
        <taxon>Micromonosporaceae</taxon>
        <taxon>Micromonospora</taxon>
    </lineage>
</organism>
<comment type="pathway">
    <text evidence="9">Antibiotic biosynthesis; mycinamicin biosynthesis.</text>
</comment>
<dbReference type="GO" id="GO:0017000">
    <property type="term" value="P:antibiotic biosynthetic process"/>
    <property type="evidence" value="ECO:0007669"/>
    <property type="project" value="UniProtKB-KW"/>
</dbReference>
<evidence type="ECO:0000256" key="3">
    <source>
        <dbReference type="ARBA" id="ARBA00022723"/>
    </source>
</evidence>
<dbReference type="STRING" id="1144548.SAMN05443287_106341"/>
<name>A0A1H7ATW3_9ACTN</name>
<evidence type="ECO:0000256" key="8">
    <source>
        <dbReference type="ARBA" id="ARBA00023194"/>
    </source>
</evidence>
<dbReference type="PANTHER" id="PTHR46696">
    <property type="entry name" value="P450, PUTATIVE (EUROFUNG)-RELATED"/>
    <property type="match status" value="1"/>
</dbReference>
<evidence type="ECO:0000256" key="4">
    <source>
        <dbReference type="ARBA" id="ARBA00022857"/>
    </source>
</evidence>
<dbReference type="PROSITE" id="PS00086">
    <property type="entry name" value="CYTOCHROME_P450"/>
    <property type="match status" value="1"/>
</dbReference>
<dbReference type="Proteomes" id="UP000198707">
    <property type="component" value="Unassembled WGS sequence"/>
</dbReference>
<gene>
    <name evidence="11" type="ORF">SAMN05443287_106341</name>
</gene>
<keyword evidence="6 10" id="KW-0408">Iron</keyword>
<proteinExistence type="inferred from homology"/>
<keyword evidence="7 10" id="KW-0503">Monooxygenase</keyword>
<evidence type="ECO:0000313" key="11">
    <source>
        <dbReference type="EMBL" id="SEJ69081.1"/>
    </source>
</evidence>
<dbReference type="SUPFAM" id="SSF48264">
    <property type="entry name" value="Cytochrome P450"/>
    <property type="match status" value="1"/>
</dbReference>
<reference evidence="12" key="1">
    <citation type="submission" date="2016-10" db="EMBL/GenBank/DDBJ databases">
        <authorList>
            <person name="Varghese N."/>
            <person name="Submissions S."/>
        </authorList>
    </citation>
    <scope>NUCLEOTIDE SEQUENCE [LARGE SCALE GENOMIC DNA]</scope>
    <source>
        <strain evidence="12">CGMCC 4.7038</strain>
    </source>
</reference>
<sequence>MSGTVTTEHIEQLPELPMERKCPYHPPAGYRDLRERGAVTRASLYDGTPVWVVSGYSAVRTILASPHTTVDVRHPNMPIPVPGMASLRQSGSPTIEALLRTDPPEHSRQRRAVLSSLTYKKISALEPEITRRTDVYLDRMLATSPPVDLLDVFAKPLVAEILGRLLGVPEADIEHFQTLTYKRFNPIRSMTGYLIHLLTDGRDELREGQLRELAGRVAEGELSTEEAASLGLALVLAGQDITVNTLGLSVLTLLDEGTQLDLLRAEPERWPDAVEELLRYLSLTGGTVRVATADLEVDGQLIRAGEGMVLLIPAANRDADRFERPDELDVRRSSRGHLTFGFGIHQCIGQHLGRLELTIALRALFERIPGLRLAVPVEQVPVKQGVVFGLGRLPVRW</sequence>
<dbReference type="GO" id="GO:0005506">
    <property type="term" value="F:iron ion binding"/>
    <property type="evidence" value="ECO:0007669"/>
    <property type="project" value="InterPro"/>
</dbReference>
<comment type="similarity">
    <text evidence="1 10">Belongs to the cytochrome P450 family.</text>
</comment>
<dbReference type="GO" id="GO:0004497">
    <property type="term" value="F:monooxygenase activity"/>
    <property type="evidence" value="ECO:0007669"/>
    <property type="project" value="UniProtKB-KW"/>
</dbReference>
<evidence type="ECO:0000256" key="2">
    <source>
        <dbReference type="ARBA" id="ARBA00022617"/>
    </source>
</evidence>
<dbReference type="CDD" id="cd11030">
    <property type="entry name" value="CYP105-like"/>
    <property type="match status" value="1"/>
</dbReference>
<keyword evidence="5 10" id="KW-0560">Oxidoreductase</keyword>
<dbReference type="AlphaFoldDB" id="A0A1H7ATW3"/>
<evidence type="ECO:0000256" key="5">
    <source>
        <dbReference type="ARBA" id="ARBA00023002"/>
    </source>
</evidence>
<keyword evidence="8" id="KW-0045">Antibiotic biosynthesis</keyword>
<keyword evidence="4" id="KW-0521">NADP</keyword>
<dbReference type="RefSeq" id="WP_139217966.1">
    <property type="nucleotide sequence ID" value="NZ_BOPI01000025.1"/>
</dbReference>
<dbReference type="InterPro" id="IPR001128">
    <property type="entry name" value="Cyt_P450"/>
</dbReference>
<dbReference type="PRINTS" id="PR00385">
    <property type="entry name" value="P450"/>
</dbReference>
<keyword evidence="12" id="KW-1185">Reference proteome</keyword>
<dbReference type="Gene3D" id="1.10.630.10">
    <property type="entry name" value="Cytochrome P450"/>
    <property type="match status" value="1"/>
</dbReference>
<evidence type="ECO:0000313" key="12">
    <source>
        <dbReference type="Proteomes" id="UP000198707"/>
    </source>
</evidence>
<dbReference type="Pfam" id="PF00067">
    <property type="entry name" value="p450"/>
    <property type="match status" value="1"/>
</dbReference>
<dbReference type="EMBL" id="FNYV01000006">
    <property type="protein sequence ID" value="SEJ69081.1"/>
    <property type="molecule type" value="Genomic_DNA"/>
</dbReference>
<protein>
    <submittedName>
        <fullName evidence="11">Pentalenic acid synthase</fullName>
    </submittedName>
</protein>
<dbReference type="PRINTS" id="PR00359">
    <property type="entry name" value="BP450"/>
</dbReference>
<evidence type="ECO:0000256" key="1">
    <source>
        <dbReference type="ARBA" id="ARBA00010617"/>
    </source>
</evidence>
<dbReference type="PANTHER" id="PTHR46696:SF1">
    <property type="entry name" value="CYTOCHROME P450 YJIB-RELATED"/>
    <property type="match status" value="1"/>
</dbReference>
<dbReference type="GO" id="GO:0016705">
    <property type="term" value="F:oxidoreductase activity, acting on paired donors, with incorporation or reduction of molecular oxygen"/>
    <property type="evidence" value="ECO:0007669"/>
    <property type="project" value="InterPro"/>
</dbReference>
<dbReference type="InterPro" id="IPR036396">
    <property type="entry name" value="Cyt_P450_sf"/>
</dbReference>
<keyword evidence="2 10" id="KW-0349">Heme</keyword>
<evidence type="ECO:0000256" key="6">
    <source>
        <dbReference type="ARBA" id="ARBA00023004"/>
    </source>
</evidence>
<keyword evidence="3 10" id="KW-0479">Metal-binding</keyword>
<evidence type="ECO:0000256" key="9">
    <source>
        <dbReference type="ARBA" id="ARBA00060683"/>
    </source>
</evidence>
<evidence type="ECO:0000256" key="7">
    <source>
        <dbReference type="ARBA" id="ARBA00023033"/>
    </source>
</evidence>
<dbReference type="GO" id="GO:0020037">
    <property type="term" value="F:heme binding"/>
    <property type="evidence" value="ECO:0007669"/>
    <property type="project" value="InterPro"/>
</dbReference>
<dbReference type="InterPro" id="IPR002397">
    <property type="entry name" value="Cyt_P450_B"/>
</dbReference>
<dbReference type="OrthoDB" id="4156795at2"/>